<feature type="transmembrane region" description="Helical" evidence="8">
    <location>
        <begin position="123"/>
        <end position="143"/>
    </location>
</feature>
<feature type="transmembrane region" description="Helical" evidence="8">
    <location>
        <begin position="306"/>
        <end position="326"/>
    </location>
</feature>
<feature type="transmembrane region" description="Helical" evidence="8">
    <location>
        <begin position="265"/>
        <end position="285"/>
    </location>
</feature>
<comment type="subcellular location">
    <subcellularLocation>
        <location evidence="1">Cell membrane</location>
        <topology evidence="1">Multi-pass membrane protein</topology>
    </subcellularLocation>
</comment>
<feature type="transmembrane region" description="Helical" evidence="8">
    <location>
        <begin position="155"/>
        <end position="176"/>
    </location>
</feature>
<evidence type="ECO:0000313" key="10">
    <source>
        <dbReference type="Proteomes" id="UP000285376"/>
    </source>
</evidence>
<dbReference type="Pfam" id="PF01554">
    <property type="entry name" value="MatE"/>
    <property type="match status" value="2"/>
</dbReference>
<feature type="transmembrane region" description="Helical" evidence="8">
    <location>
        <begin position="235"/>
        <end position="259"/>
    </location>
</feature>
<feature type="transmembrane region" description="Helical" evidence="8">
    <location>
        <begin position="399"/>
        <end position="419"/>
    </location>
</feature>
<dbReference type="PIRSF" id="PIRSF006603">
    <property type="entry name" value="DinF"/>
    <property type="match status" value="1"/>
</dbReference>
<proteinExistence type="inferred from homology"/>
<dbReference type="AlphaFoldDB" id="A0A417Z2Y9"/>
<evidence type="ECO:0000256" key="7">
    <source>
        <dbReference type="ARBA" id="ARBA00023136"/>
    </source>
</evidence>
<gene>
    <name evidence="9" type="ORF">D1832_10905</name>
</gene>
<dbReference type="InterPro" id="IPR002528">
    <property type="entry name" value="MATE_fam"/>
</dbReference>
<evidence type="ECO:0000256" key="2">
    <source>
        <dbReference type="ARBA" id="ARBA00010199"/>
    </source>
</evidence>
<keyword evidence="6 8" id="KW-1133">Transmembrane helix</keyword>
<dbReference type="Proteomes" id="UP000285376">
    <property type="component" value="Unassembled WGS sequence"/>
</dbReference>
<name>A0A417Z2Y9_9MICO</name>
<keyword evidence="4" id="KW-1003">Cell membrane</keyword>
<reference evidence="9 10" key="1">
    <citation type="submission" date="2018-08" db="EMBL/GenBank/DDBJ databases">
        <title>Whole genome sequence analysis of Dermacoccus abyssi bacteria isolated from Deep Mariana trench Micromonospora spp reveals genes involved in the environmental adaptation and production of secondary metabolites.</title>
        <authorList>
            <person name="Abdel-Mageed W.M."/>
            <person name="Lehri B."/>
            <person name="Nouioui I."/>
            <person name="Goodfellow I."/>
            <person name="Jaspars M."/>
            <person name="Karlyshev A."/>
        </authorList>
    </citation>
    <scope>NUCLEOTIDE SEQUENCE [LARGE SCALE GENOMIC DNA]</scope>
    <source>
        <strain evidence="9 10">MT1.1</strain>
    </source>
</reference>
<feature type="transmembrane region" description="Helical" evidence="8">
    <location>
        <begin position="12"/>
        <end position="31"/>
    </location>
</feature>
<feature type="transmembrane region" description="Helical" evidence="8">
    <location>
        <begin position="371"/>
        <end position="393"/>
    </location>
</feature>
<evidence type="ECO:0000256" key="3">
    <source>
        <dbReference type="ARBA" id="ARBA00022448"/>
    </source>
</evidence>
<dbReference type="RefSeq" id="WP_118913985.1">
    <property type="nucleotide sequence ID" value="NZ_CBCRVH010000022.1"/>
</dbReference>
<protein>
    <submittedName>
        <fullName evidence="9">MATE family efflux transporter</fullName>
    </submittedName>
</protein>
<feature type="transmembrane region" description="Helical" evidence="8">
    <location>
        <begin position="37"/>
        <end position="60"/>
    </location>
</feature>
<dbReference type="GO" id="GO:0005886">
    <property type="term" value="C:plasma membrane"/>
    <property type="evidence" value="ECO:0007669"/>
    <property type="project" value="UniProtKB-SubCell"/>
</dbReference>
<feature type="transmembrane region" description="Helical" evidence="8">
    <location>
        <begin position="182"/>
        <end position="205"/>
    </location>
</feature>
<organism evidence="9 10">
    <name type="scientific">Dermacoccus abyssi</name>
    <dbReference type="NCBI Taxonomy" id="322596"/>
    <lineage>
        <taxon>Bacteria</taxon>
        <taxon>Bacillati</taxon>
        <taxon>Actinomycetota</taxon>
        <taxon>Actinomycetes</taxon>
        <taxon>Micrococcales</taxon>
        <taxon>Dermacoccaceae</taxon>
        <taxon>Dermacoccus</taxon>
    </lineage>
</organism>
<comment type="caution">
    <text evidence="9">The sequence shown here is derived from an EMBL/GenBank/DDBJ whole genome shotgun (WGS) entry which is preliminary data.</text>
</comment>
<evidence type="ECO:0000256" key="8">
    <source>
        <dbReference type="SAM" id="Phobius"/>
    </source>
</evidence>
<dbReference type="InterPro" id="IPR044644">
    <property type="entry name" value="DinF-like"/>
</dbReference>
<comment type="similarity">
    <text evidence="2">Belongs to the multi antimicrobial extrusion (MATE) (TC 2.A.66.1) family.</text>
</comment>
<dbReference type="GO" id="GO:0015297">
    <property type="term" value="F:antiporter activity"/>
    <property type="evidence" value="ECO:0007669"/>
    <property type="project" value="InterPro"/>
</dbReference>
<feature type="transmembrane region" description="Helical" evidence="8">
    <location>
        <begin position="81"/>
        <end position="103"/>
    </location>
</feature>
<evidence type="ECO:0000256" key="1">
    <source>
        <dbReference type="ARBA" id="ARBA00004651"/>
    </source>
</evidence>
<accession>A0A417Z2Y9</accession>
<keyword evidence="5 8" id="KW-0812">Transmembrane</keyword>
<evidence type="ECO:0000256" key="4">
    <source>
        <dbReference type="ARBA" id="ARBA00022475"/>
    </source>
</evidence>
<dbReference type="EMBL" id="QWLM01000012">
    <property type="protein sequence ID" value="RHW44999.1"/>
    <property type="molecule type" value="Genomic_DNA"/>
</dbReference>
<dbReference type="GO" id="GO:0042910">
    <property type="term" value="F:xenobiotic transmembrane transporter activity"/>
    <property type="evidence" value="ECO:0007669"/>
    <property type="project" value="InterPro"/>
</dbReference>
<keyword evidence="3" id="KW-0813">Transport</keyword>
<dbReference type="NCBIfam" id="TIGR00797">
    <property type="entry name" value="matE"/>
    <property type="match status" value="1"/>
</dbReference>
<evidence type="ECO:0000256" key="6">
    <source>
        <dbReference type="ARBA" id="ARBA00022989"/>
    </source>
</evidence>
<dbReference type="InterPro" id="IPR048279">
    <property type="entry name" value="MdtK-like"/>
</dbReference>
<dbReference type="PANTHER" id="PTHR42893">
    <property type="entry name" value="PROTEIN DETOXIFICATION 44, CHLOROPLASTIC-RELATED"/>
    <property type="match status" value="1"/>
</dbReference>
<feature type="transmembrane region" description="Helical" evidence="8">
    <location>
        <begin position="338"/>
        <end position="359"/>
    </location>
</feature>
<evidence type="ECO:0000256" key="5">
    <source>
        <dbReference type="ARBA" id="ARBA00022692"/>
    </source>
</evidence>
<evidence type="ECO:0000313" key="9">
    <source>
        <dbReference type="EMBL" id="RHW44999.1"/>
    </source>
</evidence>
<dbReference type="PANTHER" id="PTHR42893:SF46">
    <property type="entry name" value="PROTEIN DETOXIFICATION 44, CHLOROPLASTIC"/>
    <property type="match status" value="1"/>
</dbReference>
<sequence length="439" mass="45510">MTHPIARLAVPAFFTLIAEPLFLLTDSVVVGRLGTSALAALGAASAILLTATGIFVFLAYATTAVVARHLGRGHQDDAVQAGLDGVWLALALGLPLSAVTAVLARPAARAMSGSGGADVVDQATTYLQISSVGIPAMLIALAAQGLLRGLQDTKTPLWVTGIGFAVNAALNAFLVLVVGWGLAGAAAGTVVAQWLMALALLVSIVRRTRHLDLRPHPARVLTAARFGAPLLVRTVALRAVLLLTTAAAGAFGATTLAAHQVAMTIFTFLTFALDAIAIAAQALIGESLGRGDHDETRELSAVITRWGWYSGAAAGLLTLAAAWPLPHLFSDDPSVLRATTGALVVIALVQPVAGVLFVLDGVLMGAGDGPFLAKAQVALLLAYLPVLGVLMLADEWLEGLDVAAPLTALWVCYSLYLTARCVVLDRRRRVDAWMELAVP</sequence>
<keyword evidence="7 8" id="KW-0472">Membrane</keyword>